<feature type="transmembrane region" description="Helical" evidence="1">
    <location>
        <begin position="121"/>
        <end position="143"/>
    </location>
</feature>
<keyword evidence="1" id="KW-0812">Transmembrane</keyword>
<keyword evidence="1" id="KW-1133">Transmembrane helix</keyword>
<dbReference type="RefSeq" id="WP_127823682.1">
    <property type="nucleotide sequence ID" value="NZ_RQSM01000003.1"/>
</dbReference>
<dbReference type="Proteomes" id="UP000288951">
    <property type="component" value="Unassembled WGS sequence"/>
</dbReference>
<sequence length="148" mass="17389">MRKVLIIIYLIFAVLTLLSEVILNFRETKKSICTLNFEKNFSAEKFYEKKSITDIGGDSGYGRISIYGFIGNDTKLLIINILQSIEEKYRKFDAKNNIYYEVWYNKDTEAIFIKTDNTGSIYYNGFLLLLFWIFIPFAIFSLIKHKSK</sequence>
<evidence type="ECO:0000256" key="1">
    <source>
        <dbReference type="SAM" id="Phobius"/>
    </source>
</evidence>
<evidence type="ECO:0000313" key="3">
    <source>
        <dbReference type="Proteomes" id="UP000288951"/>
    </source>
</evidence>
<gene>
    <name evidence="2" type="ORF">EH230_12105</name>
</gene>
<name>A0A437UD94_9FLAO</name>
<accession>A0A437UD94</accession>
<protein>
    <submittedName>
        <fullName evidence="2">Uncharacterized protein</fullName>
    </submittedName>
</protein>
<organism evidence="2 3">
    <name type="scientific">Flavobacterium columnare</name>
    <dbReference type="NCBI Taxonomy" id="996"/>
    <lineage>
        <taxon>Bacteria</taxon>
        <taxon>Pseudomonadati</taxon>
        <taxon>Bacteroidota</taxon>
        <taxon>Flavobacteriia</taxon>
        <taxon>Flavobacteriales</taxon>
        <taxon>Flavobacteriaceae</taxon>
        <taxon>Flavobacterium</taxon>
    </lineage>
</organism>
<keyword evidence="1" id="KW-0472">Membrane</keyword>
<dbReference type="AlphaFoldDB" id="A0A437UD94"/>
<dbReference type="EMBL" id="RQSM01000003">
    <property type="protein sequence ID" value="RVU91582.1"/>
    <property type="molecule type" value="Genomic_DNA"/>
</dbReference>
<reference evidence="2" key="1">
    <citation type="submission" date="2018-12" db="EMBL/GenBank/DDBJ databases">
        <title>Draft genome sequence of Flaovobacterium columnare ARS1 isolated from channel catfish in Alabama.</title>
        <authorList>
            <person name="Cai W."/>
            <person name="Arias C."/>
        </authorList>
    </citation>
    <scope>NUCLEOTIDE SEQUENCE [LARGE SCALE GENOMIC DNA]</scope>
    <source>
        <strain evidence="2">ARS1</strain>
    </source>
</reference>
<keyword evidence="3" id="KW-1185">Reference proteome</keyword>
<evidence type="ECO:0000313" key="2">
    <source>
        <dbReference type="EMBL" id="RVU91582.1"/>
    </source>
</evidence>
<proteinExistence type="predicted"/>
<comment type="caution">
    <text evidence="2">The sequence shown here is derived from an EMBL/GenBank/DDBJ whole genome shotgun (WGS) entry which is preliminary data.</text>
</comment>